<proteinExistence type="predicted"/>
<organism evidence="3 4">
    <name type="scientific">Patellaria atrata CBS 101060</name>
    <dbReference type="NCBI Taxonomy" id="1346257"/>
    <lineage>
        <taxon>Eukaryota</taxon>
        <taxon>Fungi</taxon>
        <taxon>Dikarya</taxon>
        <taxon>Ascomycota</taxon>
        <taxon>Pezizomycotina</taxon>
        <taxon>Dothideomycetes</taxon>
        <taxon>Dothideomycetes incertae sedis</taxon>
        <taxon>Patellariales</taxon>
        <taxon>Patellariaceae</taxon>
        <taxon>Patellaria</taxon>
    </lineage>
</organism>
<dbReference type="AlphaFoldDB" id="A0A9P4VUC6"/>
<dbReference type="InterPro" id="IPR000073">
    <property type="entry name" value="AB_hydrolase_1"/>
</dbReference>
<keyword evidence="1" id="KW-0812">Transmembrane</keyword>
<dbReference type="PANTHER" id="PTHR12277">
    <property type="entry name" value="ALPHA/BETA HYDROLASE DOMAIN-CONTAINING PROTEIN"/>
    <property type="match status" value="1"/>
</dbReference>
<evidence type="ECO:0000256" key="1">
    <source>
        <dbReference type="SAM" id="Phobius"/>
    </source>
</evidence>
<evidence type="ECO:0000313" key="3">
    <source>
        <dbReference type="EMBL" id="KAF2840479.1"/>
    </source>
</evidence>
<protein>
    <submittedName>
        <fullName evidence="3">Alpha/beta-hydrolase</fullName>
    </submittedName>
</protein>
<dbReference type="Gene3D" id="3.40.50.1820">
    <property type="entry name" value="alpha/beta hydrolase"/>
    <property type="match status" value="1"/>
</dbReference>
<keyword evidence="1" id="KW-1133">Transmembrane helix</keyword>
<evidence type="ECO:0000313" key="4">
    <source>
        <dbReference type="Proteomes" id="UP000799429"/>
    </source>
</evidence>
<dbReference type="InterPro" id="IPR029058">
    <property type="entry name" value="AB_hydrolase_fold"/>
</dbReference>
<feature type="transmembrane region" description="Helical" evidence="1">
    <location>
        <begin position="12"/>
        <end position="34"/>
    </location>
</feature>
<dbReference type="OrthoDB" id="446723at2759"/>
<evidence type="ECO:0000259" key="2">
    <source>
        <dbReference type="Pfam" id="PF12697"/>
    </source>
</evidence>
<reference evidence="3" key="1">
    <citation type="journal article" date="2020" name="Stud. Mycol.">
        <title>101 Dothideomycetes genomes: a test case for predicting lifestyles and emergence of pathogens.</title>
        <authorList>
            <person name="Haridas S."/>
            <person name="Albert R."/>
            <person name="Binder M."/>
            <person name="Bloem J."/>
            <person name="Labutti K."/>
            <person name="Salamov A."/>
            <person name="Andreopoulos B."/>
            <person name="Baker S."/>
            <person name="Barry K."/>
            <person name="Bills G."/>
            <person name="Bluhm B."/>
            <person name="Cannon C."/>
            <person name="Castanera R."/>
            <person name="Culley D."/>
            <person name="Daum C."/>
            <person name="Ezra D."/>
            <person name="Gonzalez J."/>
            <person name="Henrissat B."/>
            <person name="Kuo A."/>
            <person name="Liang C."/>
            <person name="Lipzen A."/>
            <person name="Lutzoni F."/>
            <person name="Magnuson J."/>
            <person name="Mondo S."/>
            <person name="Nolan M."/>
            <person name="Ohm R."/>
            <person name="Pangilinan J."/>
            <person name="Park H.-J."/>
            <person name="Ramirez L."/>
            <person name="Alfaro M."/>
            <person name="Sun H."/>
            <person name="Tritt A."/>
            <person name="Yoshinaga Y."/>
            <person name="Zwiers L.-H."/>
            <person name="Turgeon B."/>
            <person name="Goodwin S."/>
            <person name="Spatafora J."/>
            <person name="Crous P."/>
            <person name="Grigoriev I."/>
        </authorList>
    </citation>
    <scope>NUCLEOTIDE SEQUENCE</scope>
    <source>
        <strain evidence="3">CBS 101060</strain>
    </source>
</reference>
<gene>
    <name evidence="3" type="ORF">M501DRAFT_1002836</name>
</gene>
<comment type="caution">
    <text evidence="3">The sequence shown here is derived from an EMBL/GenBank/DDBJ whole genome shotgun (WGS) entry which is preliminary data.</text>
</comment>
<keyword evidence="1" id="KW-0472">Membrane</keyword>
<keyword evidence="4" id="KW-1185">Reference proteome</keyword>
<dbReference type="SUPFAM" id="SSF53474">
    <property type="entry name" value="alpha/beta-Hydrolases"/>
    <property type="match status" value="1"/>
</dbReference>
<accession>A0A9P4VUC6</accession>
<dbReference type="EMBL" id="MU006093">
    <property type="protein sequence ID" value="KAF2840479.1"/>
    <property type="molecule type" value="Genomic_DNA"/>
</dbReference>
<sequence length="438" mass="48142">MVALSPIIKKAYWTLAGVGAVYIIFLSALSNTWIQRHALYAHKLFSGWWVNYARPEAFGFASKQVTPFNVSTPDGEILSAWHVLSLDTYGQNEQEILESKSSPIDEDEEFSSIASNLRFLSDDPRARLVIDLHGNAGHVAQGWRTASYLSLTALPKTHVLALDYRGYGHSTGSPTEAGLITDGIALVNYAIDTLHVPASRIILLGQSLGTAVVSAVALSFADPDNSTGLIPTGVEKGVMNLEGTDFASVILIAPFTSMPDLMGSYRIAGIIPILSSLRPYPRIQSFFRRMIVDTWETESRLKALVSLVSHKHKGIAYHASFDGEEDYEAMVQLDIAHNKSSRPKLNLKLIHARNDYNISPRNSGQLLRITANATSFEGLSNFQFESRKEVIKKGDGTLERFVADGVRIEFELLPYGGHNRIVSFADVAICVNKGFQGL</sequence>
<dbReference type="PANTHER" id="PTHR12277:SF81">
    <property type="entry name" value="PROTEIN ABHD13"/>
    <property type="match status" value="1"/>
</dbReference>
<feature type="domain" description="AB hydrolase-1" evidence="2">
    <location>
        <begin position="132"/>
        <end position="298"/>
    </location>
</feature>
<name>A0A9P4VUC6_9PEZI</name>
<dbReference type="Proteomes" id="UP000799429">
    <property type="component" value="Unassembled WGS sequence"/>
</dbReference>
<dbReference type="Pfam" id="PF12697">
    <property type="entry name" value="Abhydrolase_6"/>
    <property type="match status" value="1"/>
</dbReference>